<organism evidence="1 2">
    <name type="scientific">Mycobacterium riyadhense</name>
    <dbReference type="NCBI Taxonomy" id="486698"/>
    <lineage>
        <taxon>Bacteria</taxon>
        <taxon>Bacillati</taxon>
        <taxon>Actinomycetota</taxon>
        <taxon>Actinomycetes</taxon>
        <taxon>Mycobacteriales</taxon>
        <taxon>Mycobacteriaceae</taxon>
        <taxon>Mycobacterium</taxon>
    </lineage>
</organism>
<protein>
    <submittedName>
        <fullName evidence="1">Uncharacterized protein</fullName>
    </submittedName>
</protein>
<evidence type="ECO:0000313" key="1">
    <source>
        <dbReference type="EMBL" id="ORW83149.1"/>
    </source>
</evidence>
<sequence>MGCSSNNRGASTHVLSRLIRCLDGQHDSRPLRWFNSKETTAVVIQAVEQRVEIGALVCGESGGNVIGECNLIWAAEKLNVFECLDHWQRIIRTNRANRAD</sequence>
<evidence type="ECO:0000313" key="2">
    <source>
        <dbReference type="Proteomes" id="UP000193087"/>
    </source>
</evidence>
<proteinExistence type="predicted"/>
<keyword evidence="2" id="KW-1185">Reference proteome</keyword>
<accession>A0A1X2D641</accession>
<dbReference type="EMBL" id="LQPQ01000044">
    <property type="protein sequence ID" value="ORW83149.1"/>
    <property type="molecule type" value="Genomic_DNA"/>
</dbReference>
<dbReference type="STRING" id="486698.AWC22_15470"/>
<name>A0A1X2D641_9MYCO</name>
<dbReference type="AlphaFoldDB" id="A0A1X2D641"/>
<reference evidence="1 2" key="1">
    <citation type="submission" date="2016-01" db="EMBL/GenBank/DDBJ databases">
        <title>The new phylogeny of the genus Mycobacterium.</title>
        <authorList>
            <person name="Tarcisio F."/>
            <person name="Conor M."/>
            <person name="Antonella G."/>
            <person name="Elisabetta G."/>
            <person name="Giulia F.S."/>
            <person name="Sara T."/>
            <person name="Anna F."/>
            <person name="Clotilde B."/>
            <person name="Roberto B."/>
            <person name="Veronica D.S."/>
            <person name="Fabio R."/>
            <person name="Monica P."/>
            <person name="Olivier J."/>
            <person name="Enrico T."/>
            <person name="Nicola S."/>
        </authorList>
    </citation>
    <scope>NUCLEOTIDE SEQUENCE [LARGE SCALE GENOMIC DNA]</scope>
    <source>
        <strain evidence="1 2">DSM 45176</strain>
    </source>
</reference>
<gene>
    <name evidence="1" type="ORF">AWC22_15470</name>
</gene>
<dbReference type="Proteomes" id="UP000193087">
    <property type="component" value="Unassembled WGS sequence"/>
</dbReference>
<comment type="caution">
    <text evidence="1">The sequence shown here is derived from an EMBL/GenBank/DDBJ whole genome shotgun (WGS) entry which is preliminary data.</text>
</comment>